<sequence length="62" mass="7064">MKRIRVSCGEETYTASVEPSASDQFLVSKRLGFGSWEREVVVSVRSYKARFVKFRSGVKEDS</sequence>
<accession>A0A0V1BLR3</accession>
<keyword evidence="2" id="KW-1185">Reference proteome</keyword>
<proteinExistence type="predicted"/>
<dbReference type="EMBL" id="JYDH01000027">
    <property type="protein sequence ID" value="KRY38181.1"/>
    <property type="molecule type" value="Genomic_DNA"/>
</dbReference>
<gene>
    <name evidence="1" type="ORF">T01_4516</name>
</gene>
<organism evidence="1 2">
    <name type="scientific">Trichinella spiralis</name>
    <name type="common">Trichina worm</name>
    <dbReference type="NCBI Taxonomy" id="6334"/>
    <lineage>
        <taxon>Eukaryota</taxon>
        <taxon>Metazoa</taxon>
        <taxon>Ecdysozoa</taxon>
        <taxon>Nematoda</taxon>
        <taxon>Enoplea</taxon>
        <taxon>Dorylaimia</taxon>
        <taxon>Trichinellida</taxon>
        <taxon>Trichinellidae</taxon>
        <taxon>Trichinella</taxon>
    </lineage>
</organism>
<dbReference type="AlphaFoldDB" id="A0A0V1BLR3"/>
<comment type="caution">
    <text evidence="1">The sequence shown here is derived from an EMBL/GenBank/DDBJ whole genome shotgun (WGS) entry which is preliminary data.</text>
</comment>
<evidence type="ECO:0000313" key="1">
    <source>
        <dbReference type="EMBL" id="KRY38181.1"/>
    </source>
</evidence>
<dbReference type="Proteomes" id="UP000054776">
    <property type="component" value="Unassembled WGS sequence"/>
</dbReference>
<dbReference type="InParanoid" id="A0A0V1BLR3"/>
<reference evidence="1 2" key="1">
    <citation type="submission" date="2015-01" db="EMBL/GenBank/DDBJ databases">
        <title>Evolution of Trichinella species and genotypes.</title>
        <authorList>
            <person name="Korhonen P.K."/>
            <person name="Edoardo P."/>
            <person name="Giuseppe L.R."/>
            <person name="Gasser R.B."/>
        </authorList>
    </citation>
    <scope>NUCLEOTIDE SEQUENCE [LARGE SCALE GENOMIC DNA]</scope>
    <source>
        <strain evidence="1">ISS3</strain>
    </source>
</reference>
<evidence type="ECO:0000313" key="2">
    <source>
        <dbReference type="Proteomes" id="UP000054776"/>
    </source>
</evidence>
<protein>
    <submittedName>
        <fullName evidence="1">Uncharacterized protein</fullName>
    </submittedName>
</protein>
<name>A0A0V1BLR3_TRISP</name>